<dbReference type="InterPro" id="IPR036910">
    <property type="entry name" value="HMG_box_dom_sf"/>
</dbReference>
<dbReference type="Pfam" id="PF00505">
    <property type="entry name" value="HMG_box"/>
    <property type="match status" value="1"/>
</dbReference>
<dbReference type="GO" id="GO:0003677">
    <property type="term" value="F:DNA binding"/>
    <property type="evidence" value="ECO:0007669"/>
    <property type="project" value="UniProtKB-UniRule"/>
</dbReference>
<dbReference type="SUPFAM" id="SSF47095">
    <property type="entry name" value="HMG-box"/>
    <property type="match status" value="2"/>
</dbReference>
<feature type="domain" description="HMG box" evidence="3">
    <location>
        <begin position="49"/>
        <end position="113"/>
    </location>
</feature>
<evidence type="ECO:0000256" key="1">
    <source>
        <dbReference type="ARBA" id="ARBA00023125"/>
    </source>
</evidence>
<sequence length="250" mass="29739">MALRSVFMLRRVLETEVSNLLRLTATGTSHQSIPILKFSVFHPADSDRPKQPINAFVIFMQEQRLAIQPDDNREFMRAAGTRWRELSDAEKQPYREKQLQLQEKYKEELASYKSLLSKEDKLEQLNIFRENRKKRQKRIYKKVVRATDPPKMNRSAFSFYLSSRFSAIPVHSLRDAAELVKDSANSWKTLFSHQKQPFIDQALQDKERYQQEMDMYARRLKEEGKFHLLPVKYQKRMVAQEKRKQRAKKG</sequence>
<dbReference type="InterPro" id="IPR050342">
    <property type="entry name" value="HMGB"/>
</dbReference>
<dbReference type="PANTHER" id="PTHR48112:SF22">
    <property type="entry name" value="MITOCHONDRIAL TRANSCRIPTION FACTOR A, ISOFORM B"/>
    <property type="match status" value="1"/>
</dbReference>
<feature type="domain" description="HMG box" evidence="3">
    <location>
        <begin position="150"/>
        <end position="217"/>
    </location>
</feature>
<dbReference type="Gene3D" id="1.10.30.10">
    <property type="entry name" value="High mobility group box domain"/>
    <property type="match status" value="2"/>
</dbReference>
<dbReference type="AlphaFoldDB" id="X5I0N1"/>
<dbReference type="Pfam" id="PF09011">
    <property type="entry name" value="HMG_box_2"/>
    <property type="match status" value="1"/>
</dbReference>
<protein>
    <submittedName>
        <fullName evidence="4">Mitochondrial transcription factor a</fullName>
    </submittedName>
</protein>
<evidence type="ECO:0000259" key="3">
    <source>
        <dbReference type="PROSITE" id="PS50118"/>
    </source>
</evidence>
<dbReference type="SMART" id="SM00398">
    <property type="entry name" value="HMG"/>
    <property type="match status" value="2"/>
</dbReference>
<dbReference type="GO" id="GO:0005634">
    <property type="term" value="C:nucleus"/>
    <property type="evidence" value="ECO:0007669"/>
    <property type="project" value="UniProtKB-UniRule"/>
</dbReference>
<gene>
    <name evidence="4" type="primary">PmTFAM</name>
</gene>
<accession>X5I0N1</accession>
<name>X5I0N1_POLMI</name>
<feature type="DNA-binding region" description="HMG box" evidence="2">
    <location>
        <begin position="150"/>
        <end position="217"/>
    </location>
</feature>
<dbReference type="PANTHER" id="PTHR48112">
    <property type="entry name" value="HIGH MOBILITY GROUP PROTEIN DSP1"/>
    <property type="match status" value="1"/>
</dbReference>
<organism evidence="4">
    <name type="scientific">Polyandrocarpa misakiensis</name>
    <name type="common">Tunicate</name>
    <dbReference type="NCBI Taxonomy" id="7723"/>
    <lineage>
        <taxon>Eukaryota</taxon>
        <taxon>Metazoa</taxon>
        <taxon>Chordata</taxon>
        <taxon>Tunicata</taxon>
        <taxon>Ascidiacea</taxon>
        <taxon>Stolidobranchia</taxon>
        <taxon>Styelidae</taxon>
        <taxon>Polyandrocarpa</taxon>
    </lineage>
</organism>
<reference evidence="4" key="1">
    <citation type="submission" date="2014-03" db="EMBL/GenBank/DDBJ databases">
        <title>Histone methylation dynamics in relation to stemness, multipotency, and senescence in budding tunicates.</title>
        <authorList>
            <person name="Kawamura K."/>
            <person name="Sekida S."/>
            <person name="Sunanaga T."/>
        </authorList>
    </citation>
    <scope>NUCLEOTIDE SEQUENCE</scope>
</reference>
<keyword evidence="1 2" id="KW-0238">DNA-binding</keyword>
<dbReference type="InterPro" id="IPR009071">
    <property type="entry name" value="HMG_box_dom"/>
</dbReference>
<proteinExistence type="evidence at transcript level"/>
<dbReference type="GO" id="GO:0006357">
    <property type="term" value="P:regulation of transcription by RNA polymerase II"/>
    <property type="evidence" value="ECO:0007669"/>
    <property type="project" value="TreeGrafter"/>
</dbReference>
<dbReference type="PROSITE" id="PS50118">
    <property type="entry name" value="HMG_BOX_2"/>
    <property type="match status" value="2"/>
</dbReference>
<dbReference type="EMBL" id="AB920559">
    <property type="protein sequence ID" value="BAO57220.1"/>
    <property type="molecule type" value="mRNA"/>
</dbReference>
<evidence type="ECO:0000256" key="2">
    <source>
        <dbReference type="PROSITE-ProRule" id="PRU00267"/>
    </source>
</evidence>
<keyword evidence="2" id="KW-0539">Nucleus</keyword>
<feature type="DNA-binding region" description="HMG box" evidence="2">
    <location>
        <begin position="49"/>
        <end position="113"/>
    </location>
</feature>
<dbReference type="CDD" id="cd00084">
    <property type="entry name" value="HMG-box_SF"/>
    <property type="match status" value="1"/>
</dbReference>
<evidence type="ECO:0000313" key="4">
    <source>
        <dbReference type="EMBL" id="BAO57220.1"/>
    </source>
</evidence>